<evidence type="ECO:0000256" key="1">
    <source>
        <dbReference type="ARBA" id="ARBA00004141"/>
    </source>
</evidence>
<comment type="similarity">
    <text evidence="5">Belongs to the nematode receptor-like protein sra family.</text>
</comment>
<evidence type="ECO:0000256" key="3">
    <source>
        <dbReference type="ARBA" id="ARBA00022989"/>
    </source>
</evidence>
<dbReference type="InterPro" id="IPR000344">
    <property type="entry name" value="7TM_GPCR_serpentine_rcpt_Sra"/>
</dbReference>
<dbReference type="EMBL" id="CP092621">
    <property type="protein sequence ID" value="UMM16891.1"/>
    <property type="molecule type" value="Genomic_DNA"/>
</dbReference>
<name>A0AAE9J6J6_CAEBR</name>
<comment type="subcellular location">
    <subcellularLocation>
        <location evidence="1">Membrane</location>
        <topology evidence="1">Multi-pass membrane protein</topology>
    </subcellularLocation>
</comment>
<keyword evidence="2 6" id="KW-0812">Transmembrane</keyword>
<accession>A0AAE9J6J6</accession>
<keyword evidence="4 6" id="KW-0472">Membrane</keyword>
<dbReference type="GO" id="GO:0007606">
    <property type="term" value="P:sensory perception of chemical stimulus"/>
    <property type="evidence" value="ECO:0007669"/>
    <property type="project" value="InterPro"/>
</dbReference>
<dbReference type="GO" id="GO:0016020">
    <property type="term" value="C:membrane"/>
    <property type="evidence" value="ECO:0007669"/>
    <property type="project" value="UniProtKB-SubCell"/>
</dbReference>
<gene>
    <name evidence="7" type="ORF">L5515_013713</name>
</gene>
<feature type="transmembrane region" description="Helical" evidence="6">
    <location>
        <begin position="40"/>
        <end position="63"/>
    </location>
</feature>
<dbReference type="PANTHER" id="PTHR31582:SF2">
    <property type="entry name" value="G-PROTEIN COUPLED RECEPTORS FAMILY 1 PROFILE DOMAIN-CONTAINING PROTEIN-RELATED"/>
    <property type="match status" value="1"/>
</dbReference>
<dbReference type="AlphaFoldDB" id="A0AAE9J6J6"/>
<dbReference type="GO" id="GO:0004930">
    <property type="term" value="F:G protein-coupled receptor activity"/>
    <property type="evidence" value="ECO:0007669"/>
    <property type="project" value="InterPro"/>
</dbReference>
<evidence type="ECO:0000256" key="5">
    <source>
        <dbReference type="ARBA" id="ARBA00037994"/>
    </source>
</evidence>
<keyword evidence="8" id="KW-1185">Reference proteome</keyword>
<dbReference type="PANTHER" id="PTHR31582">
    <property type="entry name" value="SERPENTINE RECEPTOR, CLASS A (ALPHA)-RELATED-RELATED"/>
    <property type="match status" value="1"/>
</dbReference>
<reference evidence="7 8" key="1">
    <citation type="submission" date="2022-04" db="EMBL/GenBank/DDBJ databases">
        <title>Chromosome-level reference genomes for two strains of Caenorhabditis briggsae: an improved platform for comparative genomics.</title>
        <authorList>
            <person name="Stevens L."/>
            <person name="Andersen E."/>
        </authorList>
    </citation>
    <scope>NUCLEOTIDE SEQUENCE [LARGE SCALE GENOMIC DNA]</scope>
    <source>
        <strain evidence="7">VX34</strain>
        <tissue evidence="7">Whole-organism</tissue>
    </source>
</reference>
<evidence type="ECO:0000313" key="7">
    <source>
        <dbReference type="EMBL" id="UMM16891.1"/>
    </source>
</evidence>
<keyword evidence="3 6" id="KW-1133">Transmembrane helix</keyword>
<proteinExistence type="inferred from homology"/>
<organism evidence="7 8">
    <name type="scientific">Caenorhabditis briggsae</name>
    <dbReference type="NCBI Taxonomy" id="6238"/>
    <lineage>
        <taxon>Eukaryota</taxon>
        <taxon>Metazoa</taxon>
        <taxon>Ecdysozoa</taxon>
        <taxon>Nematoda</taxon>
        <taxon>Chromadorea</taxon>
        <taxon>Rhabditida</taxon>
        <taxon>Rhabditina</taxon>
        <taxon>Rhabditomorpha</taxon>
        <taxon>Rhabditoidea</taxon>
        <taxon>Rhabditidae</taxon>
        <taxon>Peloderinae</taxon>
        <taxon>Caenorhabditis</taxon>
    </lineage>
</organism>
<evidence type="ECO:0000256" key="6">
    <source>
        <dbReference type="SAM" id="Phobius"/>
    </source>
</evidence>
<protein>
    <submittedName>
        <fullName evidence="7">Uncharacterized protein</fullName>
    </submittedName>
</protein>
<evidence type="ECO:0000313" key="8">
    <source>
        <dbReference type="Proteomes" id="UP000829354"/>
    </source>
</evidence>
<dbReference type="Pfam" id="PF02117">
    <property type="entry name" value="7TM_GPCR_Sra"/>
    <property type="match status" value="1"/>
</dbReference>
<dbReference type="Proteomes" id="UP000829354">
    <property type="component" value="Chromosome II"/>
</dbReference>
<sequence>MNTSKSVCTLIVIQFSSILISSFGVTIIRKFEPVIPQEIFHTIIPFLPGVTYANLCLPVVIYYRTIQAIRRRKTRIVTITSASADVESHIKWLNETWRM</sequence>
<evidence type="ECO:0000256" key="2">
    <source>
        <dbReference type="ARBA" id="ARBA00022692"/>
    </source>
</evidence>
<evidence type="ECO:0000256" key="4">
    <source>
        <dbReference type="ARBA" id="ARBA00023136"/>
    </source>
</evidence>
<feature type="transmembrane region" description="Helical" evidence="6">
    <location>
        <begin position="7"/>
        <end position="28"/>
    </location>
</feature>